<dbReference type="AlphaFoldDB" id="A0AAV8V1T3"/>
<evidence type="ECO:0000313" key="2">
    <source>
        <dbReference type="EMBL" id="KAJ8907327.1"/>
    </source>
</evidence>
<feature type="domain" description="Calcineurin-like phosphoesterase" evidence="1">
    <location>
        <begin position="182"/>
        <end position="354"/>
    </location>
</feature>
<dbReference type="Gene3D" id="3.60.21.10">
    <property type="match status" value="1"/>
</dbReference>
<name>A0AAV8V1T3_9RHOD</name>
<dbReference type="SUPFAM" id="SSF56300">
    <property type="entry name" value="Metallo-dependent phosphatases"/>
    <property type="match status" value="1"/>
</dbReference>
<dbReference type="GO" id="GO:0006798">
    <property type="term" value="P:polyphosphate catabolic process"/>
    <property type="evidence" value="ECO:0007669"/>
    <property type="project" value="TreeGrafter"/>
</dbReference>
<evidence type="ECO:0000313" key="3">
    <source>
        <dbReference type="Proteomes" id="UP001157974"/>
    </source>
</evidence>
<accession>A0AAV8V1T3</accession>
<gene>
    <name evidence="2" type="ORF">NDN08_007441</name>
</gene>
<dbReference type="PANTHER" id="PTHR42850">
    <property type="entry name" value="METALLOPHOSPHOESTERASE"/>
    <property type="match status" value="1"/>
</dbReference>
<dbReference type="CDD" id="cd00144">
    <property type="entry name" value="MPP_PPP_family"/>
    <property type="match status" value="1"/>
</dbReference>
<dbReference type="Pfam" id="PF00149">
    <property type="entry name" value="Metallophos"/>
    <property type="match status" value="1"/>
</dbReference>
<dbReference type="InterPro" id="IPR029052">
    <property type="entry name" value="Metallo-depent_PP-like"/>
</dbReference>
<dbReference type="Proteomes" id="UP001157974">
    <property type="component" value="Unassembled WGS sequence"/>
</dbReference>
<dbReference type="InterPro" id="IPR050126">
    <property type="entry name" value="Ap4A_hydrolase"/>
</dbReference>
<comment type="caution">
    <text evidence="2">The sequence shown here is derived from an EMBL/GenBank/DDBJ whole genome shotgun (WGS) entry which is preliminary data.</text>
</comment>
<dbReference type="InterPro" id="IPR004843">
    <property type="entry name" value="Calcineurin-like_PHP"/>
</dbReference>
<dbReference type="GO" id="GO:0000298">
    <property type="term" value="F:endopolyphosphatase activity"/>
    <property type="evidence" value="ECO:0007669"/>
    <property type="project" value="TreeGrafter"/>
</dbReference>
<dbReference type="InterPro" id="IPR006186">
    <property type="entry name" value="Ser/Thr-sp_prot-phosphatase"/>
</dbReference>
<organism evidence="2 3">
    <name type="scientific">Rhodosorus marinus</name>
    <dbReference type="NCBI Taxonomy" id="101924"/>
    <lineage>
        <taxon>Eukaryota</taxon>
        <taxon>Rhodophyta</taxon>
        <taxon>Stylonematophyceae</taxon>
        <taxon>Stylonematales</taxon>
        <taxon>Stylonemataceae</taxon>
        <taxon>Rhodosorus</taxon>
    </lineage>
</organism>
<sequence>MRIAVPKGVVFWRGRKRRIWADGDGNAAVGNGKIGAKANDADLNPDRDVTPDLFVVLDKLERPRNSEERRTRDDSGANSASVLAAALMQPRALKSFVVQPKTKHLYLGRRGWKGDPPIAAAELRFFTVRPDTPTAKHCCDPRTTGKLAEWIETSKKWRILNTNESDQKLISSFSSRPEHRSRVIVIGDVHGCIDELERLLRNVNYAPGDQVIFLGDLVAKGPASLEVVQLAREIKAKSCRGNHDHKVISWRSAAAQGVRAAEDIPPEHQKIAESMPEADYKWLVGNPWLITYPDMKMIFVHAGIESGLALSRQRPFMLMNMRSLSGNGRPTTRKGLESWAKSWEGPETVIFGHDASRGLQRHKNAIGLDSACVHGGWLTALILPENQTISVQARRKYKPLNKTP</sequence>
<dbReference type="EMBL" id="JAMWBK010000002">
    <property type="protein sequence ID" value="KAJ8907327.1"/>
    <property type="molecule type" value="Genomic_DNA"/>
</dbReference>
<reference evidence="2 3" key="1">
    <citation type="journal article" date="2023" name="Nat. Commun.">
        <title>Origin of minicircular mitochondrial genomes in red algae.</title>
        <authorList>
            <person name="Lee Y."/>
            <person name="Cho C.H."/>
            <person name="Lee Y.M."/>
            <person name="Park S.I."/>
            <person name="Yang J.H."/>
            <person name="West J.A."/>
            <person name="Bhattacharya D."/>
            <person name="Yoon H.S."/>
        </authorList>
    </citation>
    <scope>NUCLEOTIDE SEQUENCE [LARGE SCALE GENOMIC DNA]</scope>
    <source>
        <strain evidence="2 3">CCMP1338</strain>
        <tissue evidence="2">Whole cell</tissue>
    </source>
</reference>
<protein>
    <recommendedName>
        <fullName evidence="1">Calcineurin-like phosphoesterase domain-containing protein</fullName>
    </recommendedName>
</protein>
<dbReference type="PANTHER" id="PTHR42850:SF4">
    <property type="entry name" value="ZINC-DEPENDENT ENDOPOLYPHOSPHATASE"/>
    <property type="match status" value="1"/>
</dbReference>
<keyword evidence="3" id="KW-1185">Reference proteome</keyword>
<dbReference type="PRINTS" id="PR00114">
    <property type="entry name" value="STPHPHTASE"/>
</dbReference>
<evidence type="ECO:0000259" key="1">
    <source>
        <dbReference type="Pfam" id="PF00149"/>
    </source>
</evidence>
<proteinExistence type="predicted"/>
<dbReference type="GO" id="GO:0005737">
    <property type="term" value="C:cytoplasm"/>
    <property type="evidence" value="ECO:0007669"/>
    <property type="project" value="TreeGrafter"/>
</dbReference>
<dbReference type="GO" id="GO:0016791">
    <property type="term" value="F:phosphatase activity"/>
    <property type="evidence" value="ECO:0007669"/>
    <property type="project" value="TreeGrafter"/>
</dbReference>